<dbReference type="PRINTS" id="PR00385">
    <property type="entry name" value="P450"/>
</dbReference>
<comment type="cofactor">
    <cofactor evidence="1">
        <name>heme</name>
        <dbReference type="ChEBI" id="CHEBI:30413"/>
    </cofactor>
</comment>
<keyword evidence="4 8" id="KW-0479">Metal-binding</keyword>
<dbReference type="InterPro" id="IPR036396">
    <property type="entry name" value="Cyt_P450_sf"/>
</dbReference>
<keyword evidence="6 8" id="KW-0408">Iron</keyword>
<dbReference type="SUPFAM" id="SSF48264">
    <property type="entry name" value="Cytochrome P450"/>
    <property type="match status" value="1"/>
</dbReference>
<keyword evidence="3 8" id="KW-0349">Heme</keyword>
<comment type="caution">
    <text evidence="9">The sequence shown here is derived from an EMBL/GenBank/DDBJ whole genome shotgun (WGS) entry which is preliminary data.</text>
</comment>
<evidence type="ECO:0000256" key="4">
    <source>
        <dbReference type="ARBA" id="ARBA00022723"/>
    </source>
</evidence>
<dbReference type="InterPro" id="IPR001128">
    <property type="entry name" value="Cyt_P450"/>
</dbReference>
<accession>A0ABU6WAX7</accession>
<sequence length="512" mass="59415">MGIFFALFSLLSFLFLCIFILFIFLTLSTFIGQSISDPKYPPVKGTVFNQLFHFKTLYDYQKNIAIANPTFRLLAPRKSKIFTSDPRNVEHILKNKFENYSKGERNHGILVDLFGDGIFNVDGEKWRHQRKLASFEFSTRVLRDFSCNVFRRNAAKLVRVISGFSSDGMIFDMQNVLMKCTLDNIFKVGFGVELNCLEGSSKEANAFMKAFDDSNAFVYRRFVNPFWKLKRFLNIGTEAALKNNVKIIDDFVHTLIKAKRELFSIKNNDPSEKEDMLSRFMAESEKDPAYDDDNMSNEYLRDIILNFMIAGKDSSANTLSWFFYMMCKNPHIQEKIAQEVMDNVTCNNNNIDEFVNNISDSTLERMHYLHAALTETLRLYPALPVNGRTAEESDILPDGYRLKKGESIYYLAYAMGRMPYIWGHDAEEFKPQRWLNQHGVFEPQSSFKFIAFHGGPRICLGKDFAYRQMKIIAMALLRFFRFKMASETNNVTYRVMFTIHIDHGLPLSAIQR</sequence>
<dbReference type="Gene3D" id="1.10.630.10">
    <property type="entry name" value="Cytochrome P450"/>
    <property type="match status" value="1"/>
</dbReference>
<protein>
    <recommendedName>
        <fullName evidence="11">Cytochrome P450</fullName>
    </recommendedName>
</protein>
<organism evidence="9 10">
    <name type="scientific">Stylosanthes scabra</name>
    <dbReference type="NCBI Taxonomy" id="79078"/>
    <lineage>
        <taxon>Eukaryota</taxon>
        <taxon>Viridiplantae</taxon>
        <taxon>Streptophyta</taxon>
        <taxon>Embryophyta</taxon>
        <taxon>Tracheophyta</taxon>
        <taxon>Spermatophyta</taxon>
        <taxon>Magnoliopsida</taxon>
        <taxon>eudicotyledons</taxon>
        <taxon>Gunneridae</taxon>
        <taxon>Pentapetalae</taxon>
        <taxon>rosids</taxon>
        <taxon>fabids</taxon>
        <taxon>Fabales</taxon>
        <taxon>Fabaceae</taxon>
        <taxon>Papilionoideae</taxon>
        <taxon>50 kb inversion clade</taxon>
        <taxon>dalbergioids sensu lato</taxon>
        <taxon>Dalbergieae</taxon>
        <taxon>Pterocarpus clade</taxon>
        <taxon>Stylosanthes</taxon>
    </lineage>
</organism>
<evidence type="ECO:0000313" key="9">
    <source>
        <dbReference type="EMBL" id="MED6182053.1"/>
    </source>
</evidence>
<evidence type="ECO:0000256" key="2">
    <source>
        <dbReference type="ARBA" id="ARBA00010617"/>
    </source>
</evidence>
<name>A0ABU6WAX7_9FABA</name>
<keyword evidence="10" id="KW-1185">Reference proteome</keyword>
<dbReference type="PRINTS" id="PR00463">
    <property type="entry name" value="EP450I"/>
</dbReference>
<evidence type="ECO:0000256" key="7">
    <source>
        <dbReference type="ARBA" id="ARBA00023033"/>
    </source>
</evidence>
<dbReference type="InterPro" id="IPR017972">
    <property type="entry name" value="Cyt_P450_CS"/>
</dbReference>
<dbReference type="CDD" id="cd11064">
    <property type="entry name" value="CYP86A"/>
    <property type="match status" value="1"/>
</dbReference>
<dbReference type="Proteomes" id="UP001341840">
    <property type="component" value="Unassembled WGS sequence"/>
</dbReference>
<dbReference type="InterPro" id="IPR002401">
    <property type="entry name" value="Cyt_P450_E_grp-I"/>
</dbReference>
<dbReference type="PROSITE" id="PS00086">
    <property type="entry name" value="CYTOCHROME_P450"/>
    <property type="match status" value="1"/>
</dbReference>
<comment type="similarity">
    <text evidence="2 8">Belongs to the cytochrome P450 family.</text>
</comment>
<dbReference type="PANTHER" id="PTHR24296">
    <property type="entry name" value="CYTOCHROME P450"/>
    <property type="match status" value="1"/>
</dbReference>
<dbReference type="EMBL" id="JASCZI010181334">
    <property type="protein sequence ID" value="MED6182053.1"/>
    <property type="molecule type" value="Genomic_DNA"/>
</dbReference>
<evidence type="ECO:0000256" key="1">
    <source>
        <dbReference type="ARBA" id="ARBA00001971"/>
    </source>
</evidence>
<keyword evidence="7 8" id="KW-0503">Monooxygenase</keyword>
<proteinExistence type="inferred from homology"/>
<evidence type="ECO:0000256" key="6">
    <source>
        <dbReference type="ARBA" id="ARBA00023004"/>
    </source>
</evidence>
<evidence type="ECO:0000256" key="8">
    <source>
        <dbReference type="RuleBase" id="RU000461"/>
    </source>
</evidence>
<dbReference type="Pfam" id="PF00067">
    <property type="entry name" value="p450"/>
    <property type="match status" value="1"/>
</dbReference>
<evidence type="ECO:0000313" key="10">
    <source>
        <dbReference type="Proteomes" id="UP001341840"/>
    </source>
</evidence>
<evidence type="ECO:0000256" key="3">
    <source>
        <dbReference type="ARBA" id="ARBA00022617"/>
    </source>
</evidence>
<keyword evidence="5 8" id="KW-0560">Oxidoreductase</keyword>
<reference evidence="9 10" key="1">
    <citation type="journal article" date="2023" name="Plants (Basel)">
        <title>Bridging the Gap: Combining Genomics and Transcriptomics Approaches to Understand Stylosanthes scabra, an Orphan Legume from the Brazilian Caatinga.</title>
        <authorList>
            <person name="Ferreira-Neto J.R.C."/>
            <person name="da Silva M.D."/>
            <person name="Binneck E."/>
            <person name="de Melo N.F."/>
            <person name="da Silva R.H."/>
            <person name="de Melo A.L.T.M."/>
            <person name="Pandolfi V."/>
            <person name="Bustamante F.O."/>
            <person name="Brasileiro-Vidal A.C."/>
            <person name="Benko-Iseppon A.M."/>
        </authorList>
    </citation>
    <scope>NUCLEOTIDE SEQUENCE [LARGE SCALE GENOMIC DNA]</scope>
    <source>
        <tissue evidence="9">Leaves</tissue>
    </source>
</reference>
<evidence type="ECO:0000256" key="5">
    <source>
        <dbReference type="ARBA" id="ARBA00023002"/>
    </source>
</evidence>
<gene>
    <name evidence="9" type="ORF">PIB30_025129</name>
</gene>
<evidence type="ECO:0008006" key="11">
    <source>
        <dbReference type="Google" id="ProtNLM"/>
    </source>
</evidence>